<sequence length="251" mass="28568">MGDNCPPHKRPKILCFHGSGSSGAIYQAQGRKLFRALEKDFQFVYFDAPFPSVPGPGMRPAYEDSGPFFRWQSDDKAFENFDITEEEVYQEKQETLNRIMRHVENGGDEPFVGIFAFSQGARVATGFLRYIQKRHLDGATNLPLFKFIVLNSGTYPPLTLEEDTEFTDGFKALEDKQPPATRPRFQQFPLASIHVQGLYDPWRAESSKLLGLYDSQQSSVIEFRGGHQVPVTDKDTNLVVKAVREMYEKIT</sequence>
<feature type="domain" description="Serine hydrolase" evidence="3">
    <location>
        <begin position="9"/>
        <end position="236"/>
    </location>
</feature>
<keyword evidence="2" id="KW-0378">Hydrolase</keyword>
<evidence type="ECO:0000256" key="1">
    <source>
        <dbReference type="ARBA" id="ARBA00005863"/>
    </source>
</evidence>
<dbReference type="GeneID" id="19265311"/>
<gene>
    <name evidence="4" type="ORF">PFICI_00298</name>
</gene>
<dbReference type="PANTHER" id="PTHR48070:SF3">
    <property type="entry name" value="ESTERASE DBAE-RELATED"/>
    <property type="match status" value="1"/>
</dbReference>
<dbReference type="AlphaFoldDB" id="W3XKE3"/>
<dbReference type="Pfam" id="PF03959">
    <property type="entry name" value="FSH1"/>
    <property type="match status" value="1"/>
</dbReference>
<accession>W3XKE3</accession>
<dbReference type="Proteomes" id="UP000030651">
    <property type="component" value="Unassembled WGS sequence"/>
</dbReference>
<dbReference type="GO" id="GO:0016787">
    <property type="term" value="F:hydrolase activity"/>
    <property type="evidence" value="ECO:0007669"/>
    <property type="project" value="UniProtKB-KW"/>
</dbReference>
<dbReference type="GO" id="GO:0005737">
    <property type="term" value="C:cytoplasm"/>
    <property type="evidence" value="ECO:0007669"/>
    <property type="project" value="TreeGrafter"/>
</dbReference>
<dbReference type="HOGENOM" id="CLU_051938_0_2_1"/>
<dbReference type="SUPFAM" id="SSF53474">
    <property type="entry name" value="alpha/beta-Hydrolases"/>
    <property type="match status" value="1"/>
</dbReference>
<dbReference type="eggNOG" id="KOG2551">
    <property type="taxonomic scope" value="Eukaryota"/>
</dbReference>
<organism evidence="4 5">
    <name type="scientific">Pestalotiopsis fici (strain W106-1 / CGMCC3.15140)</name>
    <dbReference type="NCBI Taxonomy" id="1229662"/>
    <lineage>
        <taxon>Eukaryota</taxon>
        <taxon>Fungi</taxon>
        <taxon>Dikarya</taxon>
        <taxon>Ascomycota</taxon>
        <taxon>Pezizomycotina</taxon>
        <taxon>Sordariomycetes</taxon>
        <taxon>Xylariomycetidae</taxon>
        <taxon>Amphisphaeriales</taxon>
        <taxon>Sporocadaceae</taxon>
        <taxon>Pestalotiopsis</taxon>
    </lineage>
</organism>
<evidence type="ECO:0000259" key="3">
    <source>
        <dbReference type="Pfam" id="PF03959"/>
    </source>
</evidence>
<keyword evidence="5" id="KW-1185">Reference proteome</keyword>
<dbReference type="InterPro" id="IPR029058">
    <property type="entry name" value="AB_hydrolase_fold"/>
</dbReference>
<dbReference type="Gene3D" id="3.40.50.1820">
    <property type="entry name" value="alpha/beta hydrolase"/>
    <property type="match status" value="1"/>
</dbReference>
<evidence type="ECO:0000313" key="4">
    <source>
        <dbReference type="EMBL" id="ETS86470.1"/>
    </source>
</evidence>
<dbReference type="RefSeq" id="XP_007827070.1">
    <property type="nucleotide sequence ID" value="XM_007828879.1"/>
</dbReference>
<name>W3XKE3_PESFW</name>
<dbReference type="InterPro" id="IPR005645">
    <property type="entry name" value="FSH-like_dom"/>
</dbReference>
<evidence type="ECO:0000256" key="2">
    <source>
        <dbReference type="ARBA" id="ARBA00022801"/>
    </source>
</evidence>
<protein>
    <recommendedName>
        <fullName evidence="3">Serine hydrolase domain-containing protein</fullName>
    </recommendedName>
</protein>
<dbReference type="InterPro" id="IPR050593">
    <property type="entry name" value="LovG"/>
</dbReference>
<comment type="similarity">
    <text evidence="1">Belongs to the LovG family.</text>
</comment>
<dbReference type="EMBL" id="KI912109">
    <property type="protein sequence ID" value="ETS86470.1"/>
    <property type="molecule type" value="Genomic_DNA"/>
</dbReference>
<evidence type="ECO:0000313" key="5">
    <source>
        <dbReference type="Proteomes" id="UP000030651"/>
    </source>
</evidence>
<dbReference type="OrthoDB" id="414698at2759"/>
<dbReference type="KEGG" id="pfy:PFICI_00298"/>
<dbReference type="GO" id="GO:0005634">
    <property type="term" value="C:nucleus"/>
    <property type="evidence" value="ECO:0007669"/>
    <property type="project" value="TreeGrafter"/>
</dbReference>
<dbReference type="PANTHER" id="PTHR48070">
    <property type="entry name" value="ESTERASE OVCA2"/>
    <property type="match status" value="1"/>
</dbReference>
<proteinExistence type="inferred from homology"/>
<dbReference type="OMA" id="FFDGCGP"/>
<reference evidence="5" key="1">
    <citation type="journal article" date="2015" name="BMC Genomics">
        <title>Genomic and transcriptomic analysis of the endophytic fungus Pestalotiopsis fici reveals its lifestyle and high potential for synthesis of natural products.</title>
        <authorList>
            <person name="Wang X."/>
            <person name="Zhang X."/>
            <person name="Liu L."/>
            <person name="Xiang M."/>
            <person name="Wang W."/>
            <person name="Sun X."/>
            <person name="Che Y."/>
            <person name="Guo L."/>
            <person name="Liu G."/>
            <person name="Guo L."/>
            <person name="Wang C."/>
            <person name="Yin W.B."/>
            <person name="Stadler M."/>
            <person name="Zhang X."/>
            <person name="Liu X."/>
        </authorList>
    </citation>
    <scope>NUCLEOTIDE SEQUENCE [LARGE SCALE GENOMIC DNA]</scope>
    <source>
        <strain evidence="5">W106-1 / CGMCC3.15140</strain>
    </source>
</reference>
<dbReference type="GO" id="GO:0044550">
    <property type="term" value="P:secondary metabolite biosynthetic process"/>
    <property type="evidence" value="ECO:0007669"/>
    <property type="project" value="TreeGrafter"/>
</dbReference>
<dbReference type="InParanoid" id="W3XKE3"/>